<organism evidence="2 3">
    <name type="scientific">Hymenobacter algoricola</name>
    <dbReference type="NCBI Taxonomy" id="486267"/>
    <lineage>
        <taxon>Bacteria</taxon>
        <taxon>Pseudomonadati</taxon>
        <taxon>Bacteroidota</taxon>
        <taxon>Cytophagia</taxon>
        <taxon>Cytophagales</taxon>
        <taxon>Hymenobacteraceae</taxon>
        <taxon>Hymenobacter</taxon>
    </lineage>
</organism>
<evidence type="ECO:0000313" key="3">
    <source>
        <dbReference type="Proteomes" id="UP001499909"/>
    </source>
</evidence>
<sequence length="73" mass="8891">MLLFWLWRPKLFDSEEYFDEIYYVWLFSTLGLLLSFLLGLFMTLRNLVQKIWGKHSGSCWWAGWAWVQVYSFG</sequence>
<dbReference type="EMBL" id="BAABDH010000039">
    <property type="protein sequence ID" value="GAA3938033.1"/>
    <property type="molecule type" value="Genomic_DNA"/>
</dbReference>
<feature type="transmembrane region" description="Helical" evidence="1">
    <location>
        <begin position="20"/>
        <end position="44"/>
    </location>
</feature>
<accession>A0ABP7N8E2</accession>
<gene>
    <name evidence="2" type="ORF">GCM10022406_22610</name>
</gene>
<keyword evidence="1" id="KW-1133">Transmembrane helix</keyword>
<protein>
    <submittedName>
        <fullName evidence="2">Uncharacterized protein</fullName>
    </submittedName>
</protein>
<comment type="caution">
    <text evidence="2">The sequence shown here is derived from an EMBL/GenBank/DDBJ whole genome shotgun (WGS) entry which is preliminary data.</text>
</comment>
<name>A0ABP7N8E2_9BACT</name>
<dbReference type="RefSeq" id="WP_345113622.1">
    <property type="nucleotide sequence ID" value="NZ_BAABDH010000039.1"/>
</dbReference>
<keyword evidence="3" id="KW-1185">Reference proteome</keyword>
<dbReference type="Proteomes" id="UP001499909">
    <property type="component" value="Unassembled WGS sequence"/>
</dbReference>
<evidence type="ECO:0000256" key="1">
    <source>
        <dbReference type="SAM" id="Phobius"/>
    </source>
</evidence>
<evidence type="ECO:0000313" key="2">
    <source>
        <dbReference type="EMBL" id="GAA3938033.1"/>
    </source>
</evidence>
<proteinExistence type="predicted"/>
<keyword evidence="1" id="KW-0812">Transmembrane</keyword>
<keyword evidence="1" id="KW-0472">Membrane</keyword>
<reference evidence="3" key="1">
    <citation type="journal article" date="2019" name="Int. J. Syst. Evol. Microbiol.">
        <title>The Global Catalogue of Microorganisms (GCM) 10K type strain sequencing project: providing services to taxonomists for standard genome sequencing and annotation.</title>
        <authorList>
            <consortium name="The Broad Institute Genomics Platform"/>
            <consortium name="The Broad Institute Genome Sequencing Center for Infectious Disease"/>
            <person name="Wu L."/>
            <person name="Ma J."/>
        </authorList>
    </citation>
    <scope>NUCLEOTIDE SEQUENCE [LARGE SCALE GENOMIC DNA]</scope>
    <source>
        <strain evidence="3">JCM 17214</strain>
    </source>
</reference>